<dbReference type="Proteomes" id="UP001166286">
    <property type="component" value="Unassembled WGS sequence"/>
</dbReference>
<feature type="compositionally biased region" description="Low complexity" evidence="1">
    <location>
        <begin position="39"/>
        <end position="92"/>
    </location>
</feature>
<feature type="chain" id="PRO_5041236892" evidence="2">
    <location>
        <begin position="23"/>
        <end position="315"/>
    </location>
</feature>
<evidence type="ECO:0000313" key="3">
    <source>
        <dbReference type="EMBL" id="KAK0509750.1"/>
    </source>
</evidence>
<keyword evidence="4" id="KW-1185">Reference proteome</keyword>
<evidence type="ECO:0000313" key="4">
    <source>
        <dbReference type="Proteomes" id="UP001166286"/>
    </source>
</evidence>
<sequence length="315" mass="32451">MKQAYYLAALSCILAGPMGSHAQRGGGHHHYQQAPGPSPATASPATASPATASPAIVSPANASPASTTTTAISSSSSAAAPAAPATDDTSTGSQWCIDLSGDIDFYYTLQPPWGTNSSQGPLSFCPGDNADGGAIFIGTEANPEGGTTKLECTFNANQPNCDISLVDGYSVSVACTAPGGQTFGSSVDLWSQTCPDVVGSTCKNANGYAASQSDVAAFFQPAYPDYWIWVNGQTNNNDPTLKEVGTISCTVSNGKPSSKKEKREGDEAASVALKDVKEHVMEPRGLEELGIAKRHVHRARAHSRGLRGLVGALKA</sequence>
<evidence type="ECO:0000256" key="2">
    <source>
        <dbReference type="SAM" id="SignalP"/>
    </source>
</evidence>
<feature type="signal peptide" evidence="2">
    <location>
        <begin position="1"/>
        <end position="22"/>
    </location>
</feature>
<comment type="caution">
    <text evidence="3">The sequence shown here is derived from an EMBL/GenBank/DDBJ whole genome shotgun (WGS) entry which is preliminary data.</text>
</comment>
<dbReference type="EMBL" id="JAFEKC020000018">
    <property type="protein sequence ID" value="KAK0509750.1"/>
    <property type="molecule type" value="Genomic_DNA"/>
</dbReference>
<organism evidence="3 4">
    <name type="scientific">Cladonia borealis</name>
    <dbReference type="NCBI Taxonomy" id="184061"/>
    <lineage>
        <taxon>Eukaryota</taxon>
        <taxon>Fungi</taxon>
        <taxon>Dikarya</taxon>
        <taxon>Ascomycota</taxon>
        <taxon>Pezizomycotina</taxon>
        <taxon>Lecanoromycetes</taxon>
        <taxon>OSLEUM clade</taxon>
        <taxon>Lecanoromycetidae</taxon>
        <taxon>Lecanorales</taxon>
        <taxon>Lecanorineae</taxon>
        <taxon>Cladoniaceae</taxon>
        <taxon>Cladonia</taxon>
    </lineage>
</organism>
<name>A0AA39QX80_9LECA</name>
<proteinExistence type="predicted"/>
<keyword evidence="2" id="KW-0732">Signal</keyword>
<accession>A0AA39QX80</accession>
<dbReference type="AlphaFoldDB" id="A0AA39QX80"/>
<feature type="region of interest" description="Disordered" evidence="1">
    <location>
        <begin position="21"/>
        <end position="92"/>
    </location>
</feature>
<dbReference type="SUPFAM" id="SSF49870">
    <property type="entry name" value="Osmotin, thaumatin-like protein"/>
    <property type="match status" value="1"/>
</dbReference>
<dbReference type="InterPro" id="IPR037176">
    <property type="entry name" value="Osmotin/thaumatin-like_sf"/>
</dbReference>
<protein>
    <submittedName>
        <fullName evidence="3">Uncharacterized protein</fullName>
    </submittedName>
</protein>
<gene>
    <name evidence="3" type="ORF">JMJ35_008144</name>
</gene>
<evidence type="ECO:0000256" key="1">
    <source>
        <dbReference type="SAM" id="MobiDB-lite"/>
    </source>
</evidence>
<reference evidence="3" key="1">
    <citation type="submission" date="2023-03" db="EMBL/GenBank/DDBJ databases">
        <title>Complete genome of Cladonia borealis.</title>
        <authorList>
            <person name="Park H."/>
        </authorList>
    </citation>
    <scope>NUCLEOTIDE SEQUENCE</scope>
    <source>
        <strain evidence="3">ANT050790</strain>
    </source>
</reference>